<feature type="domain" description="ABC transporter substrate-binding protein PnrA-like" evidence="3">
    <location>
        <begin position="48"/>
        <end position="323"/>
    </location>
</feature>
<keyword evidence="2" id="KW-1133">Transmembrane helix</keyword>
<sequence length="397" mass="44092">MKRVYIAVTLTCIIFLAVFIGCYKYNGPSREKGTLKVGFIYDNDESTPYTYNFSLAKDALEKTYGEKVEIFTCSNVLDDEMDEPLTDLVAKGCNIIFFNGYSETVAKLAPKYPNVQFCQTSYMDMSEQEVPANYHTFKGEAYQGRYVSGIAAGMKMKQMIEEGTLSKDRAIVGFVAAYPTSEVISGYTAFLLGIRAVVPNAVMKVSYTHTWSSYAQEKNAAKNLIKQGCVVISQHTDTIGPAIACEEASQKKEVYFVGYNQSMSEVAPGTSLVTSRICWEPYVLSAVDAVIKNKKIESVVDGYVHGNDISGGFENGWVEMIDLNMQTAAPGTLEAMNSTIEQFKNDNDSFVFRGDYIGENPDNPSDTIDLSNGYIENENTSYPLFHYILRDVITVTE</sequence>
<name>E0RWI7_BUTPB</name>
<dbReference type="Gene3D" id="3.40.50.2300">
    <property type="match status" value="2"/>
</dbReference>
<keyword evidence="2" id="KW-0812">Transmembrane</keyword>
<feature type="transmembrane region" description="Helical" evidence="2">
    <location>
        <begin position="6"/>
        <end position="26"/>
    </location>
</feature>
<organism evidence="4 5">
    <name type="scientific">Butyrivibrio proteoclasticus (strain ATCC 51982 / DSM 14932 / B316)</name>
    <name type="common">Clostridium proteoclasticum</name>
    <dbReference type="NCBI Taxonomy" id="515622"/>
    <lineage>
        <taxon>Bacteria</taxon>
        <taxon>Bacillati</taxon>
        <taxon>Bacillota</taxon>
        <taxon>Clostridia</taxon>
        <taxon>Lachnospirales</taxon>
        <taxon>Lachnospiraceae</taxon>
        <taxon>Butyrivibrio</taxon>
    </lineage>
</organism>
<dbReference type="Pfam" id="PF02608">
    <property type="entry name" value="Bmp"/>
    <property type="match status" value="1"/>
</dbReference>
<dbReference type="Proteomes" id="UP000001299">
    <property type="component" value="Chromosome 1"/>
</dbReference>
<dbReference type="PANTHER" id="PTHR43208:SF1">
    <property type="entry name" value="ABC TRANSPORTER SUBSTRATE-BINDING PROTEIN"/>
    <property type="match status" value="1"/>
</dbReference>
<dbReference type="PROSITE" id="PS51257">
    <property type="entry name" value="PROKAR_LIPOPROTEIN"/>
    <property type="match status" value="1"/>
</dbReference>
<accession>E0RWI7</accession>
<gene>
    <name evidence="4" type="ordered locus">bpr_I1624</name>
</gene>
<keyword evidence="5" id="KW-1185">Reference proteome</keyword>
<dbReference type="InterPro" id="IPR003760">
    <property type="entry name" value="PnrA-like"/>
</dbReference>
<keyword evidence="2" id="KW-0472">Membrane</keyword>
<dbReference type="RefSeq" id="WP_013281015.1">
    <property type="nucleotide sequence ID" value="NC_014387.1"/>
</dbReference>
<dbReference type="HOGENOM" id="CLU_038813_2_0_9"/>
<dbReference type="PANTHER" id="PTHR43208">
    <property type="entry name" value="ABC TRANSPORTER SUBSTRATE-BINDING PROTEIN"/>
    <property type="match status" value="1"/>
</dbReference>
<proteinExistence type="predicted"/>
<protein>
    <submittedName>
        <fullName evidence="4">Bmp family protein</fullName>
    </submittedName>
</protein>
<dbReference type="EMBL" id="CP001810">
    <property type="protein sequence ID" value="ADL34361.1"/>
    <property type="molecule type" value="Genomic_DNA"/>
</dbReference>
<evidence type="ECO:0000259" key="3">
    <source>
        <dbReference type="Pfam" id="PF02608"/>
    </source>
</evidence>
<dbReference type="GO" id="GO:0005886">
    <property type="term" value="C:plasma membrane"/>
    <property type="evidence" value="ECO:0007669"/>
    <property type="project" value="InterPro"/>
</dbReference>
<keyword evidence="1" id="KW-0732">Signal</keyword>
<dbReference type="InterPro" id="IPR052910">
    <property type="entry name" value="ABC-Purine-Binding"/>
</dbReference>
<evidence type="ECO:0000313" key="5">
    <source>
        <dbReference type="Proteomes" id="UP000001299"/>
    </source>
</evidence>
<dbReference type="KEGG" id="bpb:bpr_I1624"/>
<evidence type="ECO:0000256" key="1">
    <source>
        <dbReference type="ARBA" id="ARBA00022729"/>
    </source>
</evidence>
<dbReference type="eggNOG" id="COG1744">
    <property type="taxonomic scope" value="Bacteria"/>
</dbReference>
<reference evidence="4 5" key="1">
    <citation type="journal article" date="2010" name="PLoS ONE">
        <title>The glycobiome of the rumen bacterium Butyrivibrio proteoclasticus B316(T) highlights adaptation to a polysaccharide-rich environment.</title>
        <authorList>
            <person name="Kelly W.J."/>
            <person name="Leahy S.C."/>
            <person name="Altermann E."/>
            <person name="Yeoman C.J."/>
            <person name="Dunne J.C."/>
            <person name="Kong Z."/>
            <person name="Pacheco D.M."/>
            <person name="Li D."/>
            <person name="Noel S.J."/>
            <person name="Moon C.D."/>
            <person name="Cookson A.L."/>
            <person name="Attwood G.T."/>
        </authorList>
    </citation>
    <scope>NUCLEOTIDE SEQUENCE [LARGE SCALE GENOMIC DNA]</scope>
    <source>
        <strain evidence="5">ATCC 51982 / DSM 14932 / B316</strain>
    </source>
</reference>
<dbReference type="CDD" id="cd19963">
    <property type="entry name" value="PBP1_BMP-like"/>
    <property type="match status" value="1"/>
</dbReference>
<dbReference type="STRING" id="515622.bpr_I1624"/>
<evidence type="ECO:0000313" key="4">
    <source>
        <dbReference type="EMBL" id="ADL34361.1"/>
    </source>
</evidence>
<evidence type="ECO:0000256" key="2">
    <source>
        <dbReference type="SAM" id="Phobius"/>
    </source>
</evidence>
<dbReference type="AlphaFoldDB" id="E0RWI7"/>